<evidence type="ECO:0000259" key="3">
    <source>
        <dbReference type="PROSITE" id="PS50006"/>
    </source>
</evidence>
<dbReference type="EMBL" id="CP136798">
    <property type="protein sequence ID" value="XCN17661.1"/>
    <property type="molecule type" value="Genomic_DNA"/>
</dbReference>
<evidence type="ECO:0000313" key="4">
    <source>
        <dbReference type="EMBL" id="XCN17661.1"/>
    </source>
</evidence>
<dbReference type="InterPro" id="IPR012551">
    <property type="entry name" value="DUF1707_SHOCT-like"/>
</dbReference>
<evidence type="ECO:0000256" key="1">
    <source>
        <dbReference type="ARBA" id="ARBA00022553"/>
    </source>
</evidence>
<dbReference type="Gene3D" id="2.60.200.20">
    <property type="match status" value="1"/>
</dbReference>
<dbReference type="RefSeq" id="WP_100562418.1">
    <property type="nucleotide sequence ID" value="NZ_CP136798.1"/>
</dbReference>
<proteinExistence type="predicted"/>
<feature type="domain" description="FHA" evidence="3">
    <location>
        <begin position="109"/>
        <end position="158"/>
    </location>
</feature>
<evidence type="ECO:0000256" key="2">
    <source>
        <dbReference type="SAM" id="MobiDB-lite"/>
    </source>
</evidence>
<dbReference type="PROSITE" id="PS50006">
    <property type="entry name" value="FHA_DOMAIN"/>
    <property type="match status" value="1"/>
</dbReference>
<dbReference type="PANTHER" id="PTHR23308">
    <property type="entry name" value="NUCLEAR INHIBITOR OF PROTEIN PHOSPHATASE-1"/>
    <property type="match status" value="1"/>
</dbReference>
<dbReference type="SMART" id="SM00240">
    <property type="entry name" value="FHA"/>
    <property type="match status" value="1"/>
</dbReference>
<accession>A0AAU8KRD8</accession>
<name>A0AAU8KRD8_9ACTN</name>
<protein>
    <submittedName>
        <fullName evidence="4">DUF1707 and FHA domain-containing protein</fullName>
    </submittedName>
</protein>
<feature type="region of interest" description="Disordered" evidence="2">
    <location>
        <begin position="183"/>
        <end position="252"/>
    </location>
</feature>
<dbReference type="InterPro" id="IPR050923">
    <property type="entry name" value="Cell_Proc_Reg/RNA_Proc"/>
</dbReference>
<dbReference type="SUPFAM" id="SSF49879">
    <property type="entry name" value="SMAD/FHA domain"/>
    <property type="match status" value="1"/>
</dbReference>
<gene>
    <name evidence="4" type="ORF">R1Y80_30295</name>
</gene>
<organism evidence="4">
    <name type="scientific">Streptomyces sp. JL1001</name>
    <dbReference type="NCBI Taxonomy" id="3078227"/>
    <lineage>
        <taxon>Bacteria</taxon>
        <taxon>Bacillati</taxon>
        <taxon>Actinomycetota</taxon>
        <taxon>Actinomycetes</taxon>
        <taxon>Kitasatosporales</taxon>
        <taxon>Streptomycetaceae</taxon>
        <taxon>Streptomyces</taxon>
    </lineage>
</organism>
<reference evidence="4" key="1">
    <citation type="submission" date="2023-10" db="EMBL/GenBank/DDBJ databases">
        <title>Complete genome sequence of Streptomyces sp. JL1001.</title>
        <authorList>
            <person name="Jiang L."/>
        </authorList>
    </citation>
    <scope>NUCLEOTIDE SEQUENCE</scope>
    <source>
        <strain evidence="4">JL1001</strain>
    </source>
</reference>
<dbReference type="InterPro" id="IPR008984">
    <property type="entry name" value="SMAD_FHA_dom_sf"/>
</dbReference>
<keyword evidence="1" id="KW-0597">Phosphoprotein</keyword>
<feature type="compositionally biased region" description="Pro residues" evidence="2">
    <location>
        <begin position="202"/>
        <end position="217"/>
    </location>
</feature>
<dbReference type="CDD" id="cd00060">
    <property type="entry name" value="FHA"/>
    <property type="match status" value="1"/>
</dbReference>
<dbReference type="Pfam" id="PF08044">
    <property type="entry name" value="DUF1707"/>
    <property type="match status" value="1"/>
</dbReference>
<dbReference type="Pfam" id="PF00498">
    <property type="entry name" value="FHA"/>
    <property type="match status" value="1"/>
</dbReference>
<dbReference type="AlphaFoldDB" id="A0AAU8KRD8"/>
<dbReference type="InterPro" id="IPR000253">
    <property type="entry name" value="FHA_dom"/>
</dbReference>
<sequence>MTSSFEFPMSPARLSDAQRDRVVGVLREGAAQGKLSHDTFMRRMELALVARRPEELAALTADLESGGRWSTGLVRAVGGISAFPGRLRRAWQTERLPKLLLPAPGPHPLLIGRDPANGLRLNHETVSRLHAELSAQNGRWVLRDLGSTNGTCVNGQRLVGSIPVRDGDQVSFGRMSFRLTAPDRLPAPVSRPQDRLPELPQLAPPQPSASPPQLPPHAPEHPAYGPGSPEPGSDHAQPGSDRPPQGPGLPSA</sequence>